<dbReference type="OrthoDB" id="3190515at2759"/>
<proteinExistence type="predicted"/>
<organism evidence="4">
    <name type="scientific">Laccaria bicolor (strain S238N-H82 / ATCC MYA-4686)</name>
    <name type="common">Bicoloured deceiver</name>
    <name type="synonym">Laccaria laccata var. bicolor</name>
    <dbReference type="NCBI Taxonomy" id="486041"/>
    <lineage>
        <taxon>Eukaryota</taxon>
        <taxon>Fungi</taxon>
        <taxon>Dikarya</taxon>
        <taxon>Basidiomycota</taxon>
        <taxon>Agaricomycotina</taxon>
        <taxon>Agaricomycetes</taxon>
        <taxon>Agaricomycetidae</taxon>
        <taxon>Agaricales</taxon>
        <taxon>Agaricineae</taxon>
        <taxon>Hydnangiaceae</taxon>
        <taxon>Laccaria</taxon>
    </lineage>
</organism>
<name>B0CRA8_LACBS</name>
<feature type="compositionally biased region" description="Polar residues" evidence="1">
    <location>
        <begin position="431"/>
        <end position="440"/>
    </location>
</feature>
<evidence type="ECO:0000313" key="4">
    <source>
        <dbReference type="Proteomes" id="UP000001194"/>
    </source>
</evidence>
<evidence type="ECO:0000256" key="1">
    <source>
        <dbReference type="SAM" id="MobiDB-lite"/>
    </source>
</evidence>
<keyword evidence="4" id="KW-1185">Reference proteome</keyword>
<dbReference type="AlphaFoldDB" id="B0CRA8"/>
<feature type="region of interest" description="Disordered" evidence="1">
    <location>
        <begin position="526"/>
        <end position="545"/>
    </location>
</feature>
<dbReference type="InParanoid" id="B0CRA8"/>
<dbReference type="EMBL" id="DS547091">
    <property type="protein sequence ID" value="EDR15170.1"/>
    <property type="molecule type" value="Genomic_DNA"/>
</dbReference>
<feature type="transmembrane region" description="Helical" evidence="2">
    <location>
        <begin position="839"/>
        <end position="861"/>
    </location>
</feature>
<dbReference type="GeneID" id="6069478"/>
<keyword evidence="2" id="KW-1133">Transmembrane helix</keyword>
<evidence type="ECO:0000313" key="3">
    <source>
        <dbReference type="EMBL" id="EDR15170.1"/>
    </source>
</evidence>
<keyword evidence="2" id="KW-0812">Transmembrane</keyword>
<dbReference type="KEGG" id="lbc:LACBIDRAFT_301087"/>
<feature type="transmembrane region" description="Helical" evidence="2">
    <location>
        <begin position="882"/>
        <end position="913"/>
    </location>
</feature>
<feature type="region of interest" description="Disordered" evidence="1">
    <location>
        <begin position="155"/>
        <end position="241"/>
    </location>
</feature>
<feature type="compositionally biased region" description="Polar residues" evidence="1">
    <location>
        <begin position="231"/>
        <end position="241"/>
    </location>
</feature>
<sequence length="922" mass="104267">MESSTFSNTEDDVFLVPQDGVIASKPNRIRFPPDDSASPRHGRRSPEVSSKSYGIPPIRRGSPLNPQKVNSPLDARRRTRPADVSSPSLDSPPRQRRNLNAGMTEPNRDSKLPSPQVKLDPGHGGMGAFSDEYDLYPRILQDVQRALKLKARREARLKTESRISSLDSSPPALNGDSPASRVTQSSPSRNLHLLSPPSSPAPLWKANASSDLDFSPSTGLSNEQTHHHPIPTSSDNGMTLDWSVSSLEDDKSERRWSLTRGKRKERDKMDPLGVVANQQQQMHEEKLKRIQTIAASQTSRKAAITKDQLGRRYKLLYDGLSAQSSPFSLAKIARWYGSQDEVMMDTLCLAEPFTWLKHLEKQGTRSIRSPRHLSALIMEEYYHSKNQRNMTVIVPEDDALLEPTEIPRVAASASPRKSTPSESDPRVSFKPLNNLSQDSPDVSAVRSVPESKSDSEIQSPSRAQTRFKLKGAENDHISSYESSNDGSSKKPEQVDARRAPVAPEIKFVTTQDPSPQSSVPLQIAVSTSSGGSYDDQQQPSFQKSRGYRSLTSLKQGMGSRRAPVSFPFPDQRPFRRRNRKEENEALVQREYEVKAALLEEATAHNYRIRQLLNRVSASVKEYESIQSSATRASLSYENLPKELLDSFGHDPAAVTGATRRLRGWRAVEDIQQRLQRQREVFQAFISHSRERPVPSHCALGDSILHLTQTLEVLESHKKSIASTAQRVTDLLESVQEVHVEVKADYYDTVSHTSVLYPELSHIVALEESYKDQYQQFWDFGMDALTLLLDTVTPFWRTYGKTIGEDVRDFLIIPLYRNEFTGEARRYRIKEFPKRSVRHWLGLAMFLMLSIAVNILQVRGAISSSLHFRLRWIPYDSVRWTALPFFWIGILIQWFAVVIEFTIVFMQLGVIVWWTGWSVNIST</sequence>
<gene>
    <name evidence="3" type="ORF">LACBIDRAFT_301087</name>
</gene>
<feature type="compositionally biased region" description="Low complexity" evidence="1">
    <location>
        <begin position="185"/>
        <end position="196"/>
    </location>
</feature>
<dbReference type="RefSeq" id="XP_001873378.1">
    <property type="nucleotide sequence ID" value="XM_001873343.1"/>
</dbReference>
<evidence type="ECO:0000256" key="2">
    <source>
        <dbReference type="SAM" id="Phobius"/>
    </source>
</evidence>
<keyword evidence="2" id="KW-0472">Membrane</keyword>
<dbReference type="HOGENOM" id="CLU_007123_0_0_1"/>
<feature type="region of interest" description="Disordered" evidence="1">
    <location>
        <begin position="406"/>
        <end position="497"/>
    </location>
</feature>
<feature type="compositionally biased region" description="Basic and acidic residues" evidence="1">
    <location>
        <begin position="487"/>
        <end position="497"/>
    </location>
</feature>
<dbReference type="Proteomes" id="UP000001194">
    <property type="component" value="Unassembled WGS sequence"/>
</dbReference>
<accession>B0CRA8</accession>
<reference evidence="3 4" key="1">
    <citation type="journal article" date="2008" name="Nature">
        <title>The genome of Laccaria bicolor provides insights into mycorrhizal symbiosis.</title>
        <authorList>
            <person name="Martin F."/>
            <person name="Aerts A."/>
            <person name="Ahren D."/>
            <person name="Brun A."/>
            <person name="Danchin E.G.J."/>
            <person name="Duchaussoy F."/>
            <person name="Gibon J."/>
            <person name="Kohler A."/>
            <person name="Lindquist E."/>
            <person name="Pereda V."/>
            <person name="Salamov A."/>
            <person name="Shapiro H.J."/>
            <person name="Wuyts J."/>
            <person name="Blaudez D."/>
            <person name="Buee M."/>
            <person name="Brokstein P."/>
            <person name="Canbaeck B."/>
            <person name="Cohen D."/>
            <person name="Courty P.E."/>
            <person name="Coutinho P.M."/>
            <person name="Delaruelle C."/>
            <person name="Detter J.C."/>
            <person name="Deveau A."/>
            <person name="DiFazio S."/>
            <person name="Duplessis S."/>
            <person name="Fraissinet-Tachet L."/>
            <person name="Lucic E."/>
            <person name="Frey-Klett P."/>
            <person name="Fourrey C."/>
            <person name="Feussner I."/>
            <person name="Gay G."/>
            <person name="Grimwood J."/>
            <person name="Hoegger P.J."/>
            <person name="Jain P."/>
            <person name="Kilaru S."/>
            <person name="Labbe J."/>
            <person name="Lin Y.C."/>
            <person name="Legue V."/>
            <person name="Le Tacon F."/>
            <person name="Marmeisse R."/>
            <person name="Melayah D."/>
            <person name="Montanini B."/>
            <person name="Muratet M."/>
            <person name="Nehls U."/>
            <person name="Niculita-Hirzel H."/>
            <person name="Oudot-Le Secq M.P."/>
            <person name="Peter M."/>
            <person name="Quesneville H."/>
            <person name="Rajashekar B."/>
            <person name="Reich M."/>
            <person name="Rouhier N."/>
            <person name="Schmutz J."/>
            <person name="Yin T."/>
            <person name="Chalot M."/>
            <person name="Henrissat B."/>
            <person name="Kuees U."/>
            <person name="Lucas S."/>
            <person name="Van de Peer Y."/>
            <person name="Podila G.K."/>
            <person name="Polle A."/>
            <person name="Pukkila P.J."/>
            <person name="Richardson P.M."/>
            <person name="Rouze P."/>
            <person name="Sanders I.R."/>
            <person name="Stajich J.E."/>
            <person name="Tunlid A."/>
            <person name="Tuskan G."/>
            <person name="Grigoriev I.V."/>
        </authorList>
    </citation>
    <scope>NUCLEOTIDE SEQUENCE [LARGE SCALE GENOMIC DNA]</scope>
    <source>
        <strain evidence="4">S238N-H82 / ATCC MYA-4686</strain>
    </source>
</reference>
<feature type="compositionally biased region" description="Polar residues" evidence="1">
    <location>
        <begin position="207"/>
        <end position="223"/>
    </location>
</feature>
<feature type="region of interest" description="Disordered" evidence="1">
    <location>
        <begin position="1"/>
        <end position="125"/>
    </location>
</feature>
<protein>
    <submittedName>
        <fullName evidence="3">Predicted protein</fullName>
    </submittedName>
</protein>